<comment type="caution">
    <text evidence="2">The sequence shown here is derived from an EMBL/GenBank/DDBJ whole genome shotgun (WGS) entry which is preliminary data.</text>
</comment>
<feature type="region of interest" description="Disordered" evidence="1">
    <location>
        <begin position="54"/>
        <end position="115"/>
    </location>
</feature>
<protein>
    <submittedName>
        <fullName evidence="2">Uncharacterized protein</fullName>
    </submittedName>
</protein>
<accession>A0ABQ4QC04</accession>
<organism evidence="2 3">
    <name type="scientific">Methylobacterium cerastii</name>
    <dbReference type="NCBI Taxonomy" id="932741"/>
    <lineage>
        <taxon>Bacteria</taxon>
        <taxon>Pseudomonadati</taxon>
        <taxon>Pseudomonadota</taxon>
        <taxon>Alphaproteobacteria</taxon>
        <taxon>Hyphomicrobiales</taxon>
        <taxon>Methylobacteriaceae</taxon>
        <taxon>Methylobacterium</taxon>
    </lineage>
</organism>
<sequence>MISVHDDLHLAVEFINRAAVLRDELGIAAYRKAMHQALVALGDTVIAEAERMAGTSARARAPSGVVVPFGRTSRAVRRQGDTPDTDGSKRRSGPDGSFHPAAMTGPDPLSSRAVA</sequence>
<dbReference type="Proteomes" id="UP001055117">
    <property type="component" value="Unassembled WGS sequence"/>
</dbReference>
<reference evidence="2 3" key="1">
    <citation type="journal article" date="2021" name="Front. Microbiol.">
        <title>Comprehensive Comparative Genomics and Phenotyping of Methylobacterium Species.</title>
        <authorList>
            <person name="Alessa O."/>
            <person name="Ogura Y."/>
            <person name="Fujitani Y."/>
            <person name="Takami H."/>
            <person name="Hayashi T."/>
            <person name="Sahin N."/>
            <person name="Tani A."/>
        </authorList>
    </citation>
    <scope>NUCLEOTIDE SEQUENCE [LARGE SCALE GENOMIC DNA]</scope>
    <source>
        <strain evidence="2 3">DSM 23679</strain>
    </source>
</reference>
<proteinExistence type="predicted"/>
<dbReference type="EMBL" id="BPQG01000004">
    <property type="protein sequence ID" value="GJD42350.1"/>
    <property type="molecule type" value="Genomic_DNA"/>
</dbReference>
<feature type="compositionally biased region" description="Basic and acidic residues" evidence="1">
    <location>
        <begin position="78"/>
        <end position="93"/>
    </location>
</feature>
<evidence type="ECO:0000256" key="1">
    <source>
        <dbReference type="SAM" id="MobiDB-lite"/>
    </source>
</evidence>
<keyword evidence="3" id="KW-1185">Reference proteome</keyword>
<gene>
    <name evidence="2" type="ORF">AFCDBAGC_0186</name>
</gene>
<evidence type="ECO:0000313" key="2">
    <source>
        <dbReference type="EMBL" id="GJD42350.1"/>
    </source>
</evidence>
<dbReference type="RefSeq" id="WP_147708300.1">
    <property type="nucleotide sequence ID" value="NZ_BPQG01000004.1"/>
</dbReference>
<name>A0ABQ4QC04_9HYPH</name>
<evidence type="ECO:0000313" key="3">
    <source>
        <dbReference type="Proteomes" id="UP001055117"/>
    </source>
</evidence>